<proteinExistence type="predicted"/>
<comment type="caution">
    <text evidence="3">The sequence shown here is derived from an EMBL/GenBank/DDBJ whole genome shotgun (WGS) entry which is preliminary data.</text>
</comment>
<dbReference type="Proteomes" id="UP000216363">
    <property type="component" value="Unassembled WGS sequence"/>
</dbReference>
<evidence type="ECO:0000256" key="1">
    <source>
        <dbReference type="SAM" id="Phobius"/>
    </source>
</evidence>
<sequence>MSEVDAKIAAAEARTDTKFAEMMGELRVISGKLEHLDENYRETRKSISSVKTTVLVTAVTTIIAIGGLFYTALQYGNSMFSAGLDTQTIAEQSAKNVVLQAEPRFATMNANFERLDKNYQTLQQQIGVILTAVEAQKKNEPAPLNPAPKQ</sequence>
<keyword evidence="1" id="KW-0472">Membrane</keyword>
<dbReference type="Proteomes" id="UP000435957">
    <property type="component" value="Unassembled WGS sequence"/>
</dbReference>
<keyword evidence="1" id="KW-1133">Transmembrane helix</keyword>
<protein>
    <submittedName>
        <fullName evidence="3">Uncharacterized protein</fullName>
    </submittedName>
</protein>
<dbReference type="EMBL" id="NNRN01000055">
    <property type="protein sequence ID" value="OYR26243.1"/>
    <property type="molecule type" value="Genomic_DNA"/>
</dbReference>
<feature type="transmembrane region" description="Helical" evidence="1">
    <location>
        <begin position="54"/>
        <end position="73"/>
    </location>
</feature>
<keyword evidence="1" id="KW-0812">Transmembrane</keyword>
<reference evidence="2 5" key="2">
    <citation type="submission" date="2019-09" db="EMBL/GenBank/DDBJ databases">
        <title>Taxonomic organization of the family Brucellaceae based on a phylogenomic approach.</title>
        <authorList>
            <person name="Leclercq S."/>
            <person name="Cloeckaert A."/>
            <person name="Zygmunt M.S."/>
        </authorList>
    </citation>
    <scope>NUCLEOTIDE SEQUENCE [LARGE SCALE GENOMIC DNA]</scope>
    <source>
        <strain evidence="2 5">LUP23</strain>
    </source>
</reference>
<evidence type="ECO:0000313" key="5">
    <source>
        <dbReference type="Proteomes" id="UP000435957"/>
    </source>
</evidence>
<organism evidence="3 4">
    <name type="scientific">Brucella lupini</name>
    <dbReference type="NCBI Taxonomy" id="255457"/>
    <lineage>
        <taxon>Bacteria</taxon>
        <taxon>Pseudomonadati</taxon>
        <taxon>Pseudomonadota</taxon>
        <taxon>Alphaproteobacteria</taxon>
        <taxon>Hyphomicrobiales</taxon>
        <taxon>Brucellaceae</taxon>
        <taxon>Brucella/Ochrobactrum group</taxon>
        <taxon>Brucella</taxon>
    </lineage>
</organism>
<name>A0A256GGJ4_9HYPH</name>
<evidence type="ECO:0000313" key="3">
    <source>
        <dbReference type="EMBL" id="OYR26243.1"/>
    </source>
</evidence>
<keyword evidence="5" id="KW-1185">Reference proteome</keyword>
<accession>A0A256GGJ4</accession>
<reference evidence="3 4" key="1">
    <citation type="submission" date="2017-07" db="EMBL/GenBank/DDBJ databases">
        <title>Draft genome of Ochrobactrum lupini type strain LUP21.</title>
        <authorList>
            <person name="Krzyzanowska D.M."/>
            <person name="Jafra S."/>
        </authorList>
    </citation>
    <scope>NUCLEOTIDE SEQUENCE [LARGE SCALE GENOMIC DNA]</scope>
    <source>
        <strain evidence="3 4">LUP21</strain>
    </source>
</reference>
<dbReference type="AlphaFoldDB" id="A0A256GGJ4"/>
<evidence type="ECO:0000313" key="4">
    <source>
        <dbReference type="Proteomes" id="UP000216363"/>
    </source>
</evidence>
<gene>
    <name evidence="3" type="ORF">CES86_3711</name>
    <name evidence="2" type="ORF">F9L03_24205</name>
</gene>
<evidence type="ECO:0000313" key="2">
    <source>
        <dbReference type="EMBL" id="KAB2701349.1"/>
    </source>
</evidence>
<dbReference type="EMBL" id="WBWF01000027">
    <property type="protein sequence ID" value="KAB2701349.1"/>
    <property type="molecule type" value="Genomic_DNA"/>
</dbReference>
<dbReference type="RefSeq" id="WP_094515138.1">
    <property type="nucleotide sequence ID" value="NZ_JBHEEP010000030.1"/>
</dbReference>